<accession>A0A499UWD4</accession>
<reference evidence="2 3" key="1">
    <citation type="journal article" date="2020" name="Int. J. Syst. Evol. Microbiol.">
        <title>Reclassification of Streptomyces castelarensis and Streptomyces sporoclivatus as later heterotypic synonyms of Streptomyces antimycoticus.</title>
        <authorList>
            <person name="Komaki H."/>
            <person name="Tamura T."/>
        </authorList>
    </citation>
    <scope>NUCLEOTIDE SEQUENCE [LARGE SCALE GENOMIC DNA]</scope>
    <source>
        <strain evidence="2 3">NBRC 100767</strain>
    </source>
</reference>
<evidence type="ECO:0000256" key="1">
    <source>
        <dbReference type="SAM" id="MobiDB-lite"/>
    </source>
</evidence>
<dbReference type="Proteomes" id="UP000463951">
    <property type="component" value="Chromosome"/>
</dbReference>
<dbReference type="EMBL" id="AP019620">
    <property type="protein sequence ID" value="BBJ46505.1"/>
    <property type="molecule type" value="Genomic_DNA"/>
</dbReference>
<feature type="compositionally biased region" description="Basic and acidic residues" evidence="1">
    <location>
        <begin position="117"/>
        <end position="126"/>
    </location>
</feature>
<dbReference type="AlphaFoldDB" id="A0A499UWD4"/>
<gene>
    <name evidence="2" type="ORF">SSPO_092230</name>
</gene>
<protein>
    <submittedName>
        <fullName evidence="2">Uncharacterized protein</fullName>
    </submittedName>
</protein>
<organism evidence="2 3">
    <name type="scientific">Streptomyces antimycoticus</name>
    <dbReference type="NCBI Taxonomy" id="68175"/>
    <lineage>
        <taxon>Bacteria</taxon>
        <taxon>Bacillati</taxon>
        <taxon>Actinomycetota</taxon>
        <taxon>Actinomycetes</taxon>
        <taxon>Kitasatosporales</taxon>
        <taxon>Streptomycetaceae</taxon>
        <taxon>Streptomyces</taxon>
        <taxon>Streptomyces violaceusniger group</taxon>
    </lineage>
</organism>
<feature type="compositionally biased region" description="Low complexity" evidence="1">
    <location>
        <begin position="54"/>
        <end position="70"/>
    </location>
</feature>
<feature type="compositionally biased region" description="Low complexity" evidence="1">
    <location>
        <begin position="95"/>
        <end position="112"/>
    </location>
</feature>
<sequence>MPATGRPIGGACDGAWPSQNQAVAYTVASVGPYRLAIRQDGMASRMSRTVWAGSASPARTTVRARAAGGSSPRSRENTEGTPLSSPCARGRPPGSVSASRSRTTSTLPPASSGQRSSKTDTSKLSEVEATTSVSRSPPSSASAQAASSATPRWVATTPLGRPVDPEV</sequence>
<evidence type="ECO:0000313" key="2">
    <source>
        <dbReference type="EMBL" id="BBJ46505.1"/>
    </source>
</evidence>
<name>A0A499UWD4_9ACTN</name>
<feature type="compositionally biased region" description="Low complexity" evidence="1">
    <location>
        <begin position="129"/>
        <end position="151"/>
    </location>
</feature>
<evidence type="ECO:0000313" key="3">
    <source>
        <dbReference type="Proteomes" id="UP000463951"/>
    </source>
</evidence>
<feature type="region of interest" description="Disordered" evidence="1">
    <location>
        <begin position="50"/>
        <end position="167"/>
    </location>
</feature>
<proteinExistence type="predicted"/>